<dbReference type="Pfam" id="PF00534">
    <property type="entry name" value="Glycos_transf_1"/>
    <property type="match status" value="1"/>
</dbReference>
<keyword evidence="2 6" id="KW-0808">Transferase</keyword>
<organism evidence="6 7">
    <name type="scientific">Klenkia sesuvii</name>
    <dbReference type="NCBI Taxonomy" id="3103137"/>
    <lineage>
        <taxon>Bacteria</taxon>
        <taxon>Bacillati</taxon>
        <taxon>Actinomycetota</taxon>
        <taxon>Actinomycetes</taxon>
        <taxon>Geodermatophilales</taxon>
        <taxon>Geodermatophilaceae</taxon>
        <taxon>Klenkia</taxon>
    </lineage>
</organism>
<evidence type="ECO:0000256" key="3">
    <source>
        <dbReference type="SAM" id="MobiDB-lite"/>
    </source>
</evidence>
<evidence type="ECO:0000259" key="4">
    <source>
        <dbReference type="Pfam" id="PF00534"/>
    </source>
</evidence>
<dbReference type="InterPro" id="IPR028098">
    <property type="entry name" value="Glyco_trans_4-like_N"/>
</dbReference>
<keyword evidence="1 6" id="KW-0328">Glycosyltransferase</keyword>
<proteinExistence type="predicted"/>
<name>A0ABU8DQ38_9ACTN</name>
<evidence type="ECO:0000259" key="5">
    <source>
        <dbReference type="Pfam" id="PF13439"/>
    </source>
</evidence>
<comment type="caution">
    <text evidence="6">The sequence shown here is derived from an EMBL/GenBank/DDBJ whole genome shotgun (WGS) entry which is preliminary data.</text>
</comment>
<dbReference type="EC" id="2.4.-.-" evidence="6"/>
<dbReference type="Gene3D" id="3.40.50.2000">
    <property type="entry name" value="Glycogen Phosphorylase B"/>
    <property type="match status" value="2"/>
</dbReference>
<dbReference type="EMBL" id="JBAPLU010000003">
    <property type="protein sequence ID" value="MEI4270959.1"/>
    <property type="molecule type" value="Genomic_DNA"/>
</dbReference>
<sequence>MSRRSRLVVLNWRDRTHPESGAAEAYTERVAREVARRGRPVVVLTSRPRGARRRERVDGYRVLRLGGRWTVYPLALLWLLVHRRSTGAVLDSQNGIPFFSPLVVNRSVPVVLLVHQVHQDVFGAALPAPVAALARWAEGPLTRRVYHRRTVVVPSPTTRVQVRRRLRMTGPVRLVPGGADRARRDVVRAPAPRIVVSGRLADRKGLDQLVTAVAAVQTTRPDLQLHLLGDGPARAGLAALARSQGARVVFHGRVDDERRDQVLGSAWLSVSASGSGDWGLGPIAANALGVPVLALRVPGTTDAIRQGRTGWVVENSAAALTEGIEQALDRLADPEAATRMARRARAWAAQFSWDQTADGVLKAVADEAARRARAAAGDVDRRGGNDLAVVLRVPATAVTAGWEAHRRAGDTWIADGGTVRGLLTGADEADVPAVLDRLGVDRDDPGISVLVARQSDLLGLPDVAADEVLDLAESLGRPVLVPDTQDGADGAEDDGGAGRAA</sequence>
<dbReference type="InterPro" id="IPR050194">
    <property type="entry name" value="Glycosyltransferase_grp1"/>
</dbReference>
<feature type="domain" description="Glycosyl transferase family 1" evidence="4">
    <location>
        <begin position="191"/>
        <end position="347"/>
    </location>
</feature>
<evidence type="ECO:0000256" key="1">
    <source>
        <dbReference type="ARBA" id="ARBA00022676"/>
    </source>
</evidence>
<evidence type="ECO:0000256" key="2">
    <source>
        <dbReference type="ARBA" id="ARBA00022679"/>
    </source>
</evidence>
<dbReference type="RefSeq" id="WP_336403102.1">
    <property type="nucleotide sequence ID" value="NZ_JBAPLU010000003.1"/>
</dbReference>
<dbReference type="SUPFAM" id="SSF53756">
    <property type="entry name" value="UDP-Glycosyltransferase/glycogen phosphorylase"/>
    <property type="match status" value="1"/>
</dbReference>
<dbReference type="CDD" id="cd03801">
    <property type="entry name" value="GT4_PimA-like"/>
    <property type="match status" value="1"/>
</dbReference>
<evidence type="ECO:0000313" key="7">
    <source>
        <dbReference type="Proteomes" id="UP001361570"/>
    </source>
</evidence>
<dbReference type="Pfam" id="PF13439">
    <property type="entry name" value="Glyco_transf_4"/>
    <property type="match status" value="1"/>
</dbReference>
<dbReference type="GO" id="GO:0016757">
    <property type="term" value="F:glycosyltransferase activity"/>
    <property type="evidence" value="ECO:0007669"/>
    <property type="project" value="UniProtKB-KW"/>
</dbReference>
<keyword evidence="7" id="KW-1185">Reference proteome</keyword>
<dbReference type="Proteomes" id="UP001361570">
    <property type="component" value="Unassembled WGS sequence"/>
</dbReference>
<gene>
    <name evidence="6" type="ORF">TEK04_04430</name>
</gene>
<dbReference type="InterPro" id="IPR001296">
    <property type="entry name" value="Glyco_trans_1"/>
</dbReference>
<dbReference type="PANTHER" id="PTHR45947">
    <property type="entry name" value="SULFOQUINOVOSYL TRANSFERASE SQD2"/>
    <property type="match status" value="1"/>
</dbReference>
<accession>A0ABU8DQ38</accession>
<dbReference type="PANTHER" id="PTHR45947:SF3">
    <property type="entry name" value="SULFOQUINOVOSYL TRANSFERASE SQD2"/>
    <property type="match status" value="1"/>
</dbReference>
<reference evidence="6 7" key="1">
    <citation type="submission" date="2024-03" db="EMBL/GenBank/DDBJ databases">
        <title>Draft genome sequence of Klenkia sp. LSe6-5.</title>
        <authorList>
            <person name="Duangmal K."/>
            <person name="Chantavorakit T."/>
        </authorList>
    </citation>
    <scope>NUCLEOTIDE SEQUENCE [LARGE SCALE GENOMIC DNA]</scope>
    <source>
        <strain evidence="6 7">LSe6-5</strain>
    </source>
</reference>
<feature type="domain" description="Glycosyltransferase subfamily 4-like N-terminal" evidence="5">
    <location>
        <begin position="23"/>
        <end position="183"/>
    </location>
</feature>
<protein>
    <submittedName>
        <fullName evidence="6">Glycosyltransferase</fullName>
        <ecNumber evidence="6">2.4.-.-</ecNumber>
    </submittedName>
</protein>
<feature type="region of interest" description="Disordered" evidence="3">
    <location>
        <begin position="479"/>
        <end position="501"/>
    </location>
</feature>
<evidence type="ECO:0000313" key="6">
    <source>
        <dbReference type="EMBL" id="MEI4270959.1"/>
    </source>
</evidence>